<keyword evidence="15" id="KW-1185">Reference proteome</keyword>
<protein>
    <recommendedName>
        <fullName evidence="12">Mitochondrial import inner membrane translocase subunit</fullName>
    </recommendedName>
</protein>
<evidence type="ECO:0000256" key="2">
    <source>
        <dbReference type="ARBA" id="ARBA00006720"/>
    </source>
</evidence>
<comment type="subunit">
    <text evidence="12">Heterohexamer.</text>
</comment>
<reference evidence="14 15" key="1">
    <citation type="submission" date="2024-03" db="EMBL/GenBank/DDBJ databases">
        <title>Genome-scale model development and genomic sequencing of the oleaginous clade Lipomyces.</title>
        <authorList>
            <consortium name="Lawrence Berkeley National Laboratory"/>
            <person name="Czajka J.J."/>
            <person name="Han Y."/>
            <person name="Kim J."/>
            <person name="Mondo S.J."/>
            <person name="Hofstad B.A."/>
            <person name="Robles A."/>
            <person name="Haridas S."/>
            <person name="Riley R."/>
            <person name="LaButti K."/>
            <person name="Pangilinan J."/>
            <person name="Andreopoulos W."/>
            <person name="Lipzen A."/>
            <person name="Yan J."/>
            <person name="Wang M."/>
            <person name="Ng V."/>
            <person name="Grigoriev I.V."/>
            <person name="Spatafora J.W."/>
            <person name="Magnuson J.K."/>
            <person name="Baker S.E."/>
            <person name="Pomraning K.R."/>
        </authorList>
    </citation>
    <scope>NUCLEOTIDE SEQUENCE [LARGE SCALE GENOMIC DNA]</scope>
    <source>
        <strain evidence="14 15">Phaff 52-87</strain>
    </source>
</reference>
<comment type="function">
    <text evidence="12">Mitochondrial intermembrane chaperone that participates in the import and insertion of some multi-pass transmembrane proteins into the mitochondrial inner membrane. Also required for the transfer of beta-barrel precursors from the TOM complex to the sorting and assembly machinery (SAM complex) of the outer membrane. Acts as a chaperone-like protein that protects the hydrophobic precursors from aggregation and guide them through the mitochondrial intermembrane space.</text>
</comment>
<keyword evidence="12" id="KW-0143">Chaperone</keyword>
<name>A0ABR1FCK1_9ASCO</name>
<dbReference type="PANTHER" id="PTHR11038">
    <property type="entry name" value="MITOCHONDRIAL IMPORT INNER MEMBRANE TRANSLOCASE SUBUNIT TIM10"/>
    <property type="match status" value="1"/>
</dbReference>
<keyword evidence="9 12" id="KW-0496">Mitochondrion</keyword>
<evidence type="ECO:0000256" key="9">
    <source>
        <dbReference type="ARBA" id="ARBA00023128"/>
    </source>
</evidence>
<keyword evidence="11 12" id="KW-1015">Disulfide bond</keyword>
<dbReference type="GeneID" id="90037034"/>
<comment type="caution">
    <text evidence="14">The sequence shown here is derived from an EMBL/GenBank/DDBJ whole genome shotgun (WGS) entry which is preliminary data.</text>
</comment>
<comment type="similarity">
    <text evidence="2 12">Belongs to the small Tim family.</text>
</comment>
<accession>A0ABR1FCK1</accession>
<keyword evidence="7 12" id="KW-0653">Protein transport</keyword>
<evidence type="ECO:0000256" key="4">
    <source>
        <dbReference type="ARBA" id="ARBA00022723"/>
    </source>
</evidence>
<sequence length="88" mass="9877">MSMFGMGLGRPQTDYDENKVNAYKGEMLMASHMRETMTNVCYAKCIPDHYSEPDLNKGEGNCVDRCAAKFFQAIKIVGTDLQNQASKM</sequence>
<dbReference type="RefSeq" id="XP_064770607.1">
    <property type="nucleotide sequence ID" value="XM_064911522.1"/>
</dbReference>
<evidence type="ECO:0000256" key="1">
    <source>
        <dbReference type="ARBA" id="ARBA00004137"/>
    </source>
</evidence>
<evidence type="ECO:0000256" key="6">
    <source>
        <dbReference type="ARBA" id="ARBA00022833"/>
    </source>
</evidence>
<evidence type="ECO:0000256" key="10">
    <source>
        <dbReference type="ARBA" id="ARBA00023136"/>
    </source>
</evidence>
<evidence type="ECO:0000313" key="14">
    <source>
        <dbReference type="EMBL" id="KAK7207574.1"/>
    </source>
</evidence>
<evidence type="ECO:0000256" key="8">
    <source>
        <dbReference type="ARBA" id="ARBA00023010"/>
    </source>
</evidence>
<keyword evidence="4" id="KW-0479">Metal-binding</keyword>
<proteinExistence type="inferred from homology"/>
<dbReference type="Pfam" id="PF02953">
    <property type="entry name" value="zf-Tim10_DDP"/>
    <property type="match status" value="1"/>
</dbReference>
<keyword evidence="8 12" id="KW-0811">Translocation</keyword>
<evidence type="ECO:0000256" key="12">
    <source>
        <dbReference type="RuleBase" id="RU367043"/>
    </source>
</evidence>
<keyword evidence="3 12" id="KW-0813">Transport</keyword>
<evidence type="ECO:0000313" key="15">
    <source>
        <dbReference type="Proteomes" id="UP001498771"/>
    </source>
</evidence>
<evidence type="ECO:0000259" key="13">
    <source>
        <dbReference type="Pfam" id="PF02953"/>
    </source>
</evidence>
<evidence type="ECO:0000256" key="11">
    <source>
        <dbReference type="ARBA" id="ARBA00023157"/>
    </source>
</evidence>
<comment type="subcellular location">
    <subcellularLocation>
        <location evidence="1 12">Mitochondrion inner membrane</location>
        <topology evidence="1 12">Peripheral membrane protein</topology>
        <orientation evidence="1 12">Intermembrane side</orientation>
    </subcellularLocation>
</comment>
<dbReference type="Gene3D" id="1.10.287.810">
    <property type="entry name" value="Mitochondrial import inner membrane translocase subunit tim13 like domains"/>
    <property type="match status" value="1"/>
</dbReference>
<dbReference type="SUPFAM" id="SSF144122">
    <property type="entry name" value="Tim10-like"/>
    <property type="match status" value="1"/>
</dbReference>
<evidence type="ECO:0000256" key="7">
    <source>
        <dbReference type="ARBA" id="ARBA00022927"/>
    </source>
</evidence>
<organism evidence="14 15">
    <name type="scientific">Myxozyma melibiosi</name>
    <dbReference type="NCBI Taxonomy" id="54550"/>
    <lineage>
        <taxon>Eukaryota</taxon>
        <taxon>Fungi</taxon>
        <taxon>Dikarya</taxon>
        <taxon>Ascomycota</taxon>
        <taxon>Saccharomycotina</taxon>
        <taxon>Lipomycetes</taxon>
        <taxon>Lipomycetales</taxon>
        <taxon>Lipomycetaceae</taxon>
        <taxon>Myxozyma</taxon>
    </lineage>
</organism>
<keyword evidence="5 12" id="KW-0999">Mitochondrion inner membrane</keyword>
<feature type="domain" description="Tim10-like" evidence="13">
    <location>
        <begin position="26"/>
        <end position="83"/>
    </location>
</feature>
<keyword evidence="10" id="KW-0472">Membrane</keyword>
<dbReference type="PANTHER" id="PTHR11038:SF16">
    <property type="entry name" value="MITOCHONDRIAL IMPORT INNER MEMBRANE TRANSLOCASE SUBUNIT TIM10"/>
    <property type="match status" value="1"/>
</dbReference>
<dbReference type="InterPro" id="IPR035427">
    <property type="entry name" value="Tim10-like_dom_sf"/>
</dbReference>
<comment type="domain">
    <text evidence="12">The twin CX3C motif contains 4 conserved Cys residues that form 2 disulfide bonds in the mitochondrial intermembrane space.</text>
</comment>
<evidence type="ECO:0000256" key="5">
    <source>
        <dbReference type="ARBA" id="ARBA00022792"/>
    </source>
</evidence>
<evidence type="ECO:0000256" key="3">
    <source>
        <dbReference type="ARBA" id="ARBA00022448"/>
    </source>
</evidence>
<dbReference type="Proteomes" id="UP001498771">
    <property type="component" value="Unassembled WGS sequence"/>
</dbReference>
<keyword evidence="6" id="KW-0862">Zinc</keyword>
<dbReference type="EMBL" id="JBBJBU010000001">
    <property type="protein sequence ID" value="KAK7207574.1"/>
    <property type="molecule type" value="Genomic_DNA"/>
</dbReference>
<dbReference type="InterPro" id="IPR004217">
    <property type="entry name" value="Tim10-like"/>
</dbReference>
<gene>
    <name evidence="14" type="ORF">BZA70DRAFT_271666</name>
</gene>